<dbReference type="Proteomes" id="UP001221757">
    <property type="component" value="Unassembled WGS sequence"/>
</dbReference>
<evidence type="ECO:0000313" key="4">
    <source>
        <dbReference type="Proteomes" id="UP001221757"/>
    </source>
</evidence>
<organism evidence="3 4">
    <name type="scientific">Mycena rosella</name>
    <name type="common">Pink bonnet</name>
    <name type="synonym">Agaricus rosellus</name>
    <dbReference type="NCBI Taxonomy" id="1033263"/>
    <lineage>
        <taxon>Eukaryota</taxon>
        <taxon>Fungi</taxon>
        <taxon>Dikarya</taxon>
        <taxon>Basidiomycota</taxon>
        <taxon>Agaricomycotina</taxon>
        <taxon>Agaricomycetes</taxon>
        <taxon>Agaricomycetidae</taxon>
        <taxon>Agaricales</taxon>
        <taxon>Marasmiineae</taxon>
        <taxon>Mycenaceae</taxon>
        <taxon>Mycena</taxon>
    </lineage>
</organism>
<protein>
    <recommendedName>
        <fullName evidence="2">DUF6535 domain-containing protein</fullName>
    </recommendedName>
</protein>
<feature type="domain" description="DUF6535" evidence="2">
    <location>
        <begin position="23"/>
        <end position="195"/>
    </location>
</feature>
<name>A0AAD7GFA1_MYCRO</name>
<dbReference type="Pfam" id="PF20153">
    <property type="entry name" value="DUF6535"/>
    <property type="match status" value="1"/>
</dbReference>
<dbReference type="EMBL" id="JARKIE010000107">
    <property type="protein sequence ID" value="KAJ7683579.1"/>
    <property type="molecule type" value="Genomic_DNA"/>
</dbReference>
<proteinExistence type="predicted"/>
<evidence type="ECO:0000256" key="1">
    <source>
        <dbReference type="SAM" id="Phobius"/>
    </source>
</evidence>
<feature type="transmembrane region" description="Helical" evidence="1">
    <location>
        <begin position="114"/>
        <end position="132"/>
    </location>
</feature>
<accession>A0AAD7GFA1</accession>
<keyword evidence="1" id="KW-0812">Transmembrane</keyword>
<sequence>MRDVEEQELETDFRTEEACAKMWSVYISQAERYDKALVAGWRADMKGILIFAGLFSASLTSFIIESYRTLTPDSGNTAVLILAQISRQLESPSAGTVVPIAFAPATSALVCNGLWFTSLGLSLASAVIATLVEQWARDYLNKADMRPSPIERARICSYLYSGLKRFRMHAVVDLIPLLLHMSLLLFFAGLVAFLYPINRAMTFLAAALLGVVALVYAMLTAMPLLFGNSPCRTPLSGVLWRIRHISQALYSALRRGAKSYLSMEDVMMDRATAASARRTERDRRALCWTLKSLTAEHELEPFVEAIPQVIWAWTPLARRRAHDPLLQTLVDDPGVQLGPRIASLLSTCENGLLEPGARQHRTVLCLKALLAFAMAAETGPARSLDFPFELSTLAYLARTDYAPAQPYLPALRACGVWSLFCSVLASAERVLAACNAEGKAKRELRLELLLPGLRETVKLAEDYMRARGPPFFPGRSELVHLVDAVLWIRVDGLGNVQHVLQRLLDTKPSVQLDLLRSFLLDSARSDYPTYSFKETVAILRPAAGILPAPQMPPTLGPTFRAIVERAKDEPSVTHVDRALAVYLPLLDSTTDAETEHCATDALITYFNARALSAAALRVLHDCDVALVWARVVRRLARRDQPDEVLAALWRLCDLFLDPGFAPQLGAISLESLVETAAELPVSQYTASVAAMLRTVALHAAEAVHIPNVAAKNTSTKLSLGQLAYLSASALLPAPVTDDVPAADAAVPALDPADLRARISAARLALLIEFMGPCASAIPPYNAAHTLAHIGAGPAPPRPARTDLQALFAARLRSLVKAAGDERLLQTVLECALVGGLQWLDGAATISAVRRALEGAFLAAREAPGVVDALGRLRVVEDMCVLPGADEVVADTL</sequence>
<evidence type="ECO:0000313" key="3">
    <source>
        <dbReference type="EMBL" id="KAJ7683579.1"/>
    </source>
</evidence>
<dbReference type="AlphaFoldDB" id="A0AAD7GFA1"/>
<evidence type="ECO:0000259" key="2">
    <source>
        <dbReference type="Pfam" id="PF20153"/>
    </source>
</evidence>
<keyword evidence="4" id="KW-1185">Reference proteome</keyword>
<keyword evidence="1" id="KW-1133">Transmembrane helix</keyword>
<feature type="transmembrane region" description="Helical" evidence="1">
    <location>
        <begin position="174"/>
        <end position="197"/>
    </location>
</feature>
<gene>
    <name evidence="3" type="ORF">B0H17DRAFT_1181607</name>
</gene>
<feature type="transmembrane region" description="Helical" evidence="1">
    <location>
        <begin position="47"/>
        <end position="64"/>
    </location>
</feature>
<dbReference type="InterPro" id="IPR045338">
    <property type="entry name" value="DUF6535"/>
</dbReference>
<feature type="transmembrane region" description="Helical" evidence="1">
    <location>
        <begin position="203"/>
        <end position="226"/>
    </location>
</feature>
<keyword evidence="1" id="KW-0472">Membrane</keyword>
<reference evidence="3" key="1">
    <citation type="submission" date="2023-03" db="EMBL/GenBank/DDBJ databases">
        <title>Massive genome expansion in bonnet fungi (Mycena s.s.) driven by repeated elements and novel gene families across ecological guilds.</title>
        <authorList>
            <consortium name="Lawrence Berkeley National Laboratory"/>
            <person name="Harder C.B."/>
            <person name="Miyauchi S."/>
            <person name="Viragh M."/>
            <person name="Kuo A."/>
            <person name="Thoen E."/>
            <person name="Andreopoulos B."/>
            <person name="Lu D."/>
            <person name="Skrede I."/>
            <person name="Drula E."/>
            <person name="Henrissat B."/>
            <person name="Morin E."/>
            <person name="Kohler A."/>
            <person name="Barry K."/>
            <person name="LaButti K."/>
            <person name="Morin E."/>
            <person name="Salamov A."/>
            <person name="Lipzen A."/>
            <person name="Mereny Z."/>
            <person name="Hegedus B."/>
            <person name="Baldrian P."/>
            <person name="Stursova M."/>
            <person name="Weitz H."/>
            <person name="Taylor A."/>
            <person name="Grigoriev I.V."/>
            <person name="Nagy L.G."/>
            <person name="Martin F."/>
            <person name="Kauserud H."/>
        </authorList>
    </citation>
    <scope>NUCLEOTIDE SEQUENCE</scope>
    <source>
        <strain evidence="3">CBHHK067</strain>
    </source>
</reference>
<comment type="caution">
    <text evidence="3">The sequence shown here is derived from an EMBL/GenBank/DDBJ whole genome shotgun (WGS) entry which is preliminary data.</text>
</comment>